<dbReference type="Proteomes" id="UP000663881">
    <property type="component" value="Unassembled WGS sequence"/>
</dbReference>
<reference evidence="3" key="1">
    <citation type="submission" date="2021-02" db="EMBL/GenBank/DDBJ databases">
        <authorList>
            <person name="Nowell W R."/>
        </authorList>
    </citation>
    <scope>NUCLEOTIDE SEQUENCE</scope>
</reference>
<dbReference type="EMBL" id="CAJNOG010000625">
    <property type="protein sequence ID" value="CAF1319421.1"/>
    <property type="molecule type" value="Genomic_DNA"/>
</dbReference>
<dbReference type="AlphaFoldDB" id="A0A815F6Q2"/>
<evidence type="ECO:0000313" key="9">
    <source>
        <dbReference type="EMBL" id="CAF4271844.1"/>
    </source>
</evidence>
<evidence type="ECO:0000313" key="6">
    <source>
        <dbReference type="EMBL" id="CAF1679172.1"/>
    </source>
</evidence>
<dbReference type="Proteomes" id="UP000663845">
    <property type="component" value="Unassembled WGS sequence"/>
</dbReference>
<evidence type="ECO:0000313" key="4">
    <source>
        <dbReference type="EMBL" id="CAF1569557.1"/>
    </source>
</evidence>
<gene>
    <name evidence="1" type="ORF">BJG266_LOCUS1146</name>
    <name evidence="5" type="ORF">BJG266_LOCUS49725</name>
    <name evidence="2" type="ORF">IZO911_LOCUS30760</name>
    <name evidence="3" type="ORF">JYZ213_LOCUS33315</name>
    <name evidence="9" type="ORF">KXQ929_LOCUS43933</name>
    <name evidence="8" type="ORF">OKA104_LOCUS26644</name>
    <name evidence="7" type="ORF">OXD698_LOCUS16783</name>
    <name evidence="4" type="ORF">QVE165_LOCUS48689</name>
    <name evidence="6" type="ORF">QVE165_LOCUS66813</name>
</gene>
<comment type="caution">
    <text evidence="3">The sequence shown here is derived from an EMBL/GenBank/DDBJ whole genome shotgun (WGS) entry which is preliminary data.</text>
</comment>
<dbReference type="OrthoDB" id="10072765at2759"/>
<dbReference type="SUPFAM" id="SSF47473">
    <property type="entry name" value="EF-hand"/>
    <property type="match status" value="1"/>
</dbReference>
<keyword evidence="10" id="KW-1185">Reference proteome</keyword>
<dbReference type="EMBL" id="CAJOAY010002356">
    <property type="protein sequence ID" value="CAF3945612.1"/>
    <property type="molecule type" value="Genomic_DNA"/>
</dbReference>
<evidence type="ECO:0000313" key="5">
    <source>
        <dbReference type="EMBL" id="CAF1591995.1"/>
    </source>
</evidence>
<dbReference type="EMBL" id="CAJOAZ010001164">
    <property type="protein sequence ID" value="CAF3774499.1"/>
    <property type="molecule type" value="Genomic_DNA"/>
</dbReference>
<organism evidence="3 11">
    <name type="scientific">Adineta steineri</name>
    <dbReference type="NCBI Taxonomy" id="433720"/>
    <lineage>
        <taxon>Eukaryota</taxon>
        <taxon>Metazoa</taxon>
        <taxon>Spiralia</taxon>
        <taxon>Gnathifera</taxon>
        <taxon>Rotifera</taxon>
        <taxon>Eurotatoria</taxon>
        <taxon>Bdelloidea</taxon>
        <taxon>Adinetida</taxon>
        <taxon>Adinetidae</taxon>
        <taxon>Adineta</taxon>
    </lineage>
</organism>
<dbReference type="Proteomes" id="UP000663877">
    <property type="component" value="Unassembled WGS sequence"/>
</dbReference>
<dbReference type="Proteomes" id="UP000663832">
    <property type="component" value="Unassembled WGS sequence"/>
</dbReference>
<protein>
    <submittedName>
        <fullName evidence="3">Uncharacterized protein</fullName>
    </submittedName>
</protein>
<accession>A0A815F6Q2</accession>
<proteinExistence type="predicted"/>
<dbReference type="EMBL" id="CAJNOI010000003">
    <property type="protein sequence ID" value="CAF0730785.1"/>
    <property type="molecule type" value="Genomic_DNA"/>
</dbReference>
<dbReference type="EMBL" id="CAJNOE010000487">
    <property type="protein sequence ID" value="CAF1240379.1"/>
    <property type="molecule type" value="Genomic_DNA"/>
</dbReference>
<dbReference type="EMBL" id="CAJNOM010008245">
    <property type="protein sequence ID" value="CAF1679172.1"/>
    <property type="molecule type" value="Genomic_DNA"/>
</dbReference>
<dbReference type="PRINTS" id="PR00450">
    <property type="entry name" value="RECOVERIN"/>
</dbReference>
<evidence type="ECO:0000313" key="10">
    <source>
        <dbReference type="Proteomes" id="UP000663832"/>
    </source>
</evidence>
<dbReference type="EMBL" id="CAJOBB010012132">
    <property type="protein sequence ID" value="CAF4271844.1"/>
    <property type="molecule type" value="Genomic_DNA"/>
</dbReference>
<evidence type="ECO:0000313" key="3">
    <source>
        <dbReference type="EMBL" id="CAF1319421.1"/>
    </source>
</evidence>
<evidence type="ECO:0000313" key="2">
    <source>
        <dbReference type="EMBL" id="CAF1240379.1"/>
    </source>
</evidence>
<evidence type="ECO:0000313" key="8">
    <source>
        <dbReference type="EMBL" id="CAF3945612.1"/>
    </source>
</evidence>
<evidence type="ECO:0000313" key="1">
    <source>
        <dbReference type="EMBL" id="CAF0730785.1"/>
    </source>
</evidence>
<evidence type="ECO:0000313" key="7">
    <source>
        <dbReference type="EMBL" id="CAF3774499.1"/>
    </source>
</evidence>
<name>A0A815F6Q2_9BILA</name>
<dbReference type="Proteomes" id="UP000663844">
    <property type="component" value="Unassembled WGS sequence"/>
</dbReference>
<dbReference type="Proteomes" id="UP000663868">
    <property type="component" value="Unassembled WGS sequence"/>
</dbReference>
<evidence type="ECO:0000313" key="11">
    <source>
        <dbReference type="Proteomes" id="UP000663845"/>
    </source>
</evidence>
<dbReference type="Gene3D" id="1.10.238.10">
    <property type="entry name" value="EF-hand"/>
    <property type="match status" value="1"/>
</dbReference>
<dbReference type="InterPro" id="IPR011992">
    <property type="entry name" value="EF-hand-dom_pair"/>
</dbReference>
<dbReference type="EMBL" id="CAJNOI010007803">
    <property type="protein sequence ID" value="CAF1591995.1"/>
    <property type="molecule type" value="Genomic_DNA"/>
</dbReference>
<dbReference type="EMBL" id="CAJNOM010000834">
    <property type="protein sequence ID" value="CAF1569557.1"/>
    <property type="molecule type" value="Genomic_DNA"/>
</dbReference>
<sequence>MGNKLSSKHDPTILTPKAIEVLKAHTNFTEEQIREWHAGFLRECQHGLLPKDQFVSAYEHFYPDGN</sequence>
<dbReference type="Proteomes" id="UP000663860">
    <property type="component" value="Unassembled WGS sequence"/>
</dbReference>